<keyword evidence="8" id="KW-1185">Reference proteome</keyword>
<name>A0ABU0N1U4_9FIRM</name>
<comment type="similarity">
    <text evidence="2 6">Belongs to the 4-toluene sulfonate uptake permease (TSUP) (TC 2.A.102) family.</text>
</comment>
<dbReference type="PANTHER" id="PTHR43701:SF2">
    <property type="entry name" value="MEMBRANE TRANSPORTER PROTEIN YJNA-RELATED"/>
    <property type="match status" value="1"/>
</dbReference>
<dbReference type="Pfam" id="PF01925">
    <property type="entry name" value="TauE"/>
    <property type="match status" value="1"/>
</dbReference>
<accession>A0ABU0N1U4</accession>
<evidence type="ECO:0000256" key="6">
    <source>
        <dbReference type="RuleBase" id="RU363041"/>
    </source>
</evidence>
<evidence type="ECO:0000256" key="2">
    <source>
        <dbReference type="ARBA" id="ARBA00009142"/>
    </source>
</evidence>
<dbReference type="InterPro" id="IPR051598">
    <property type="entry name" value="TSUP/Inactive_protease-like"/>
</dbReference>
<comment type="caution">
    <text evidence="7">The sequence shown here is derived from an EMBL/GenBank/DDBJ whole genome shotgun (WGS) entry which is preliminary data.</text>
</comment>
<reference evidence="7 8" key="1">
    <citation type="submission" date="2023-07" db="EMBL/GenBank/DDBJ databases">
        <title>Genomic Encyclopedia of Type Strains, Phase IV (KMG-IV): sequencing the most valuable type-strain genomes for metagenomic binning, comparative biology and taxonomic classification.</title>
        <authorList>
            <person name="Goeker M."/>
        </authorList>
    </citation>
    <scope>NUCLEOTIDE SEQUENCE [LARGE SCALE GENOMIC DNA]</scope>
    <source>
        <strain evidence="7 8">DSM 15049</strain>
    </source>
</reference>
<comment type="subcellular location">
    <subcellularLocation>
        <location evidence="6">Cell membrane</location>
        <topology evidence="6">Multi-pass membrane protein</topology>
    </subcellularLocation>
    <subcellularLocation>
        <location evidence="1">Membrane</location>
        <topology evidence="1">Multi-pass membrane protein</topology>
    </subcellularLocation>
</comment>
<feature type="transmembrane region" description="Helical" evidence="6">
    <location>
        <begin position="239"/>
        <end position="256"/>
    </location>
</feature>
<keyword evidence="6" id="KW-1003">Cell membrane</keyword>
<evidence type="ECO:0000313" key="7">
    <source>
        <dbReference type="EMBL" id="MDQ0557132.1"/>
    </source>
</evidence>
<keyword evidence="3 6" id="KW-0812">Transmembrane</keyword>
<gene>
    <name evidence="7" type="ORF">QOZ92_002250</name>
</gene>
<keyword evidence="4 6" id="KW-1133">Transmembrane helix</keyword>
<feature type="transmembrane region" description="Helical" evidence="6">
    <location>
        <begin position="42"/>
        <end position="62"/>
    </location>
</feature>
<dbReference type="Proteomes" id="UP001232584">
    <property type="component" value="Unassembled WGS sequence"/>
</dbReference>
<keyword evidence="5 6" id="KW-0472">Membrane</keyword>
<evidence type="ECO:0000256" key="3">
    <source>
        <dbReference type="ARBA" id="ARBA00022692"/>
    </source>
</evidence>
<sequence length="257" mass="27613">MEIIYFLVALFSTVVGSSAGLGGGVIIKPVLDLLGDYSLPTINLLSSSTIFIMSIVTVFYQLKKKDKINPKNTIVIAIGSILGGSIGQKLMSILLSKGVSMNTINKTQSIMMIILLLTVFLYMRNKDNIKSYKINNVLVIVLVGLFLGAIAAFLGIGGGPINVAAFTVLFSMTANEAARNSILVIFFSQGAKITSIAATTGFSSYNLEMLPFMLIGGIMGGIIGYKINKSVSEKSIIKIFNSVLLAIILLNFYNIFK</sequence>
<feature type="transmembrane region" description="Helical" evidence="6">
    <location>
        <begin position="209"/>
        <end position="227"/>
    </location>
</feature>
<evidence type="ECO:0000256" key="1">
    <source>
        <dbReference type="ARBA" id="ARBA00004141"/>
    </source>
</evidence>
<dbReference type="PANTHER" id="PTHR43701">
    <property type="entry name" value="MEMBRANE TRANSPORTER PROTEIN MJ0441-RELATED"/>
    <property type="match status" value="1"/>
</dbReference>
<feature type="transmembrane region" description="Helical" evidence="6">
    <location>
        <begin position="74"/>
        <end position="95"/>
    </location>
</feature>
<organism evidence="7 8">
    <name type="scientific">Paraclostridium ghonii</name>
    <dbReference type="NCBI Taxonomy" id="29358"/>
    <lineage>
        <taxon>Bacteria</taxon>
        <taxon>Bacillati</taxon>
        <taxon>Bacillota</taxon>
        <taxon>Clostridia</taxon>
        <taxon>Peptostreptococcales</taxon>
        <taxon>Peptostreptococcaceae</taxon>
        <taxon>Paraclostridium</taxon>
    </lineage>
</organism>
<evidence type="ECO:0000313" key="8">
    <source>
        <dbReference type="Proteomes" id="UP001232584"/>
    </source>
</evidence>
<proteinExistence type="inferred from homology"/>
<feature type="transmembrane region" description="Helical" evidence="6">
    <location>
        <begin position="137"/>
        <end position="156"/>
    </location>
</feature>
<dbReference type="RefSeq" id="WP_307507799.1">
    <property type="nucleotide sequence ID" value="NZ_BAAACE010000012.1"/>
</dbReference>
<protein>
    <recommendedName>
        <fullName evidence="6">Probable membrane transporter protein</fullName>
    </recommendedName>
</protein>
<dbReference type="InterPro" id="IPR002781">
    <property type="entry name" value="TM_pro_TauE-like"/>
</dbReference>
<evidence type="ECO:0000256" key="5">
    <source>
        <dbReference type="ARBA" id="ARBA00023136"/>
    </source>
</evidence>
<dbReference type="EMBL" id="JAUSWG010000009">
    <property type="protein sequence ID" value="MDQ0557132.1"/>
    <property type="molecule type" value="Genomic_DNA"/>
</dbReference>
<evidence type="ECO:0000256" key="4">
    <source>
        <dbReference type="ARBA" id="ARBA00022989"/>
    </source>
</evidence>
<feature type="transmembrane region" description="Helical" evidence="6">
    <location>
        <begin position="107"/>
        <end position="125"/>
    </location>
</feature>